<sequence>MVPSGFPRHVSHHQSGFTMVELMVALVIGLIIVLGAGQLFLMGFQTFRQTELLGNKQAALTFATEALIRDVRRASSLNVVNVNGDKFEVIVPNSGDVSSPSCNEGEDVTKRYWVESSGDGSSLYLWVGCNGVTIEEPLAEGFTSNGFPMPTDEGGGVWQLTFRLVSSLEGTGSDEFVFYAVNRNEAIN</sequence>
<dbReference type="InterPro" id="IPR045584">
    <property type="entry name" value="Pilin-like"/>
</dbReference>
<keyword evidence="1" id="KW-0472">Membrane</keyword>
<keyword evidence="1" id="KW-1133">Transmembrane helix</keyword>
<dbReference type="InterPro" id="IPR012902">
    <property type="entry name" value="N_methyl_site"/>
</dbReference>
<dbReference type="EMBL" id="JAHYCA010000001">
    <property type="protein sequence ID" value="MBW6390303.1"/>
    <property type="molecule type" value="Genomic_DNA"/>
</dbReference>
<evidence type="ECO:0000256" key="1">
    <source>
        <dbReference type="SAM" id="Phobius"/>
    </source>
</evidence>
<evidence type="ECO:0000313" key="2">
    <source>
        <dbReference type="EMBL" id="MBW6390303.1"/>
    </source>
</evidence>
<keyword evidence="3" id="KW-1185">Reference proteome</keyword>
<name>A0ABS6ZJQ9_9GAMM</name>
<dbReference type="NCBIfam" id="TIGR02532">
    <property type="entry name" value="IV_pilin_GFxxxE"/>
    <property type="match status" value="1"/>
</dbReference>
<dbReference type="Proteomes" id="UP000769617">
    <property type="component" value="Unassembled WGS sequence"/>
</dbReference>
<proteinExistence type="predicted"/>
<reference evidence="2 3" key="1">
    <citation type="submission" date="2021-07" db="EMBL/GenBank/DDBJ databases">
        <authorList>
            <person name="So Y."/>
        </authorList>
    </citation>
    <scope>NUCLEOTIDE SEQUENCE [LARGE SCALE GENOMIC DNA]</scope>
    <source>
        <strain evidence="2 3">Y3S6</strain>
    </source>
</reference>
<protein>
    <submittedName>
        <fullName evidence="2">Prepilin-type N-terminal cleavage/methylation domain-containing protein</fullName>
    </submittedName>
</protein>
<comment type="caution">
    <text evidence="2">The sequence shown here is derived from an EMBL/GenBank/DDBJ whole genome shotgun (WGS) entry which is preliminary data.</text>
</comment>
<dbReference type="SUPFAM" id="SSF54523">
    <property type="entry name" value="Pili subunits"/>
    <property type="match status" value="1"/>
</dbReference>
<gene>
    <name evidence="2" type="ORF">KPL81_03870</name>
</gene>
<keyword evidence="1" id="KW-0812">Transmembrane</keyword>
<organism evidence="2 3">
    <name type="scientific">Billgrantia antri</name>
    <dbReference type="NCBI Taxonomy" id="2846777"/>
    <lineage>
        <taxon>Bacteria</taxon>
        <taxon>Pseudomonadati</taxon>
        <taxon>Pseudomonadota</taxon>
        <taxon>Gammaproteobacteria</taxon>
        <taxon>Oceanospirillales</taxon>
        <taxon>Halomonadaceae</taxon>
        <taxon>Billgrantia</taxon>
    </lineage>
</organism>
<accession>A0ABS6ZJQ9</accession>
<dbReference type="RefSeq" id="WP_219790755.1">
    <property type="nucleotide sequence ID" value="NZ_JAHYCA010000001.1"/>
</dbReference>
<dbReference type="Pfam" id="PF07963">
    <property type="entry name" value="N_methyl"/>
    <property type="match status" value="1"/>
</dbReference>
<feature type="transmembrane region" description="Helical" evidence="1">
    <location>
        <begin position="20"/>
        <end position="41"/>
    </location>
</feature>
<evidence type="ECO:0000313" key="3">
    <source>
        <dbReference type="Proteomes" id="UP000769617"/>
    </source>
</evidence>